<name>A0ABY8FWP4_9ACTO</name>
<dbReference type="RefSeq" id="WP_278012369.1">
    <property type="nucleotide sequence ID" value="NZ_CP121208.1"/>
</dbReference>
<evidence type="ECO:0000313" key="2">
    <source>
        <dbReference type="Proteomes" id="UP001215216"/>
    </source>
</evidence>
<dbReference type="Pfam" id="PF10698">
    <property type="entry name" value="DUF2505"/>
    <property type="match status" value="1"/>
</dbReference>
<evidence type="ECO:0000313" key="1">
    <source>
        <dbReference type="EMBL" id="WFM82943.1"/>
    </source>
</evidence>
<sequence length="156" mass="16752">MEFSAQAHYNAAPDEVAQVLLSRELADARASKAGVKSYEYSFDGTVASVRVRAGADVLPETVKRFASNGFWAEVQARAQSNVVAHVVKVTGLPVTANFRVTLSPDDAGSIAEIRGEVRVSVPFVGKKIEEKAVAYAGRALEHDTFIVNSLIDTLES</sequence>
<accession>A0ABY8FWP4</accession>
<dbReference type="Proteomes" id="UP001215216">
    <property type="component" value="Chromosome"/>
</dbReference>
<reference evidence="1 2" key="1">
    <citation type="submission" date="2023-03" db="EMBL/GenBank/DDBJ databases">
        <title>Complete genome of Arcanobacterium canis strain DSM 25104 isolated in 2010 from a canine otitis externa in Germany.</title>
        <authorList>
            <person name="Borowiak M."/>
            <person name="Kreitlow A."/>
            <person name="Malorny B."/>
            <person name="Laemmler C."/>
            <person name="Prenger-Berninghoff E."/>
            <person name="Ploetz M."/>
            <person name="Abdulmawjood A."/>
        </authorList>
    </citation>
    <scope>NUCLEOTIDE SEQUENCE [LARGE SCALE GENOMIC DNA]</scope>
    <source>
        <strain evidence="1 2">DSM 25104</strain>
    </source>
</reference>
<keyword evidence="2" id="KW-1185">Reference proteome</keyword>
<dbReference type="InterPro" id="IPR019639">
    <property type="entry name" value="DUF2505"/>
</dbReference>
<organism evidence="1 2">
    <name type="scientific">Arcanobacterium canis</name>
    <dbReference type="NCBI Taxonomy" id="999183"/>
    <lineage>
        <taxon>Bacteria</taxon>
        <taxon>Bacillati</taxon>
        <taxon>Actinomycetota</taxon>
        <taxon>Actinomycetes</taxon>
        <taxon>Actinomycetales</taxon>
        <taxon>Actinomycetaceae</taxon>
        <taxon>Arcanobacterium</taxon>
    </lineage>
</organism>
<dbReference type="EMBL" id="CP121208">
    <property type="protein sequence ID" value="WFM82943.1"/>
    <property type="molecule type" value="Genomic_DNA"/>
</dbReference>
<gene>
    <name evidence="1" type="ORF">P7079_05975</name>
</gene>
<protein>
    <submittedName>
        <fullName evidence="1">DUF2505 domain-containing protein</fullName>
    </submittedName>
</protein>
<proteinExistence type="predicted"/>